<evidence type="ECO:0000313" key="2">
    <source>
        <dbReference type="Proteomes" id="UP001177021"/>
    </source>
</evidence>
<evidence type="ECO:0000313" key="1">
    <source>
        <dbReference type="EMBL" id="CAJ2640469.1"/>
    </source>
</evidence>
<protein>
    <submittedName>
        <fullName evidence="1">Uncharacterized protein</fullName>
    </submittedName>
</protein>
<sequence>MEILSSIVGRVAEHIVVPIGREASYMKYYKDNFSMLAVRVKDLEAAKERITHSVEEERRNGKKIKRDVMNWLEKVDEFIEKANELQKDPRRANARCLAWSFPNLILRHRLSRKAAKIVKDLIEVHEKGKFDRIVENYETMELLKEIIMKALTHHNSCNIGVYGLAGVGKTTLVKEVAEISKQHKLFDTVVITNVTKDPDIRKIQGEIADMLGLRLDEETIFGRAHRLRQRIMMEKNILVILDDLWTKLDLKIVGIPFGNEHNDCKLLMTSRNLDVLLQMDVPKDFTFKLDPHTNFSDLELSYNSLESDERRDVFLLFALFPYEKVHYFLKVAMGLHILKGIKTVDEARNRFYSIIRSLEATCLIEIKTSENIQMHDFVRDFAISIARRDKRVYLRKQSDEEWPPKNFLTRCTQVVLDSCVSELPQMIDCPKIKFFCLRSKKNCSLEVPDDFFEGMRSLRVLDLTFLNLSSLPTSFRFLTDLQTLCLNFCILENMVEINALQNLVILCLLGSSMTKLPREIGQLTQLRMLDLSNSRIEVIPPNILSSLIKLEELYMGNTFVNWGDMSSMVQNKNASIAELQKLPNLTTLELQIRETWMLPRDMQTVFEKLESYKIAIGDVWEWSDIVNGTSKTLMLKLGTNIHLEHGIKALIKGVENLYLDDIGGIQNVVYQLNVEGFPLLKHLHVQNNATMKHIVDSQERNQIHVSFPFLETLVLHNLKNLEHICLNPLSVTCFGSLSVIKVKKCCQLKYLFSFTLVKELSHLSKIEICQCNSMKEIVLGDNSSSASTVFRFRSLTLENLETLQNFFSRSEQKHQGLEPSVSTPLFNDQVAFPDLDTLKLSSLNLNKIWNDNHHSMCNLTTLIVESCGRLKYLFSSTMVGSFKNLKHLEISNCPLMGEIIAKEERNNEIEELQCLVDKDGSQVPTVLSKLVVLKLNGMENLEELFKGTLSSDSMGNLEELSINDCEHLQSLFKCKLNLCNLKTIKLQSCPMLVSLYQLLTSQSLLSLETLKIGHCEKLENIIADERRDDSENNKCLDSVLQKLKVLDIEGCPLLESIFPFLFFHELPVLETIKIRRCAGLKYIFGQYQDVVLFTSLKQLELSQLPNFIDMFRKYNHPTSLSQKGSSSTSNFGSKPQLQLDYSESNSHCLSKCVGSLFPKLEVLDIEGCPLLEYIFPFLFFHDLPVLETIKIRRCDRLKYIFGQYQHVEFSSLRQLELSQLPNFIDIFCKSNHLISFSEKGSSSTSQLDPIKSNIFSWDTTTTTTIPLVDGYYSESNSYCLNIWERVQCLQIPSKILYNIKKMELSHFSIIKSVFIPSIASIMLLETLTIRNCYELKNIIDFGDYDSGSNTLCNVFPKLKELYIEGCPKMEYIFGQYTDDHHDHVKIQLQLPELKCLSHCNLPSLVAMWPKHYRIKFPALEKHEPYKCSQAAIKEDGDGQIATTESVTTQHINGKNLQKTSKINGDQDSQNDNAVMKVSLNIEVQFPKGFPNRTEVRATSKGKQELAVNVSGIEITSVANLPTNSKPLLLNDKTCLVDQQHQLGEIGTATTPSQINNKYGDGQIVVAFPPIAITKPLTTQDVDVKNRQEISKTNNDQGEPSQIDEKLGDGDDQIAMTSFSIATTETNDQVSRNDDAVKKESSNIAEKSTKEDDKIISKSPVASQFPMVPSKGDPSKT</sequence>
<comment type="caution">
    <text evidence="1">The sequence shown here is derived from an EMBL/GenBank/DDBJ whole genome shotgun (WGS) entry which is preliminary data.</text>
</comment>
<reference evidence="1" key="1">
    <citation type="submission" date="2023-10" db="EMBL/GenBank/DDBJ databases">
        <authorList>
            <person name="Rodriguez Cubillos JULIANA M."/>
            <person name="De Vega J."/>
        </authorList>
    </citation>
    <scope>NUCLEOTIDE SEQUENCE</scope>
</reference>
<accession>A0ACB0J657</accession>
<gene>
    <name evidence="1" type="ORF">MILVUS5_LOCUS10317</name>
</gene>
<name>A0ACB0J657_TRIPR</name>
<organism evidence="1 2">
    <name type="scientific">Trifolium pratense</name>
    <name type="common">Red clover</name>
    <dbReference type="NCBI Taxonomy" id="57577"/>
    <lineage>
        <taxon>Eukaryota</taxon>
        <taxon>Viridiplantae</taxon>
        <taxon>Streptophyta</taxon>
        <taxon>Embryophyta</taxon>
        <taxon>Tracheophyta</taxon>
        <taxon>Spermatophyta</taxon>
        <taxon>Magnoliopsida</taxon>
        <taxon>eudicotyledons</taxon>
        <taxon>Gunneridae</taxon>
        <taxon>Pentapetalae</taxon>
        <taxon>rosids</taxon>
        <taxon>fabids</taxon>
        <taxon>Fabales</taxon>
        <taxon>Fabaceae</taxon>
        <taxon>Papilionoideae</taxon>
        <taxon>50 kb inversion clade</taxon>
        <taxon>NPAAA clade</taxon>
        <taxon>Hologalegina</taxon>
        <taxon>IRL clade</taxon>
        <taxon>Trifolieae</taxon>
        <taxon>Trifolium</taxon>
    </lineage>
</organism>
<dbReference type="Proteomes" id="UP001177021">
    <property type="component" value="Unassembled WGS sequence"/>
</dbReference>
<dbReference type="EMBL" id="CASHSV030000024">
    <property type="protein sequence ID" value="CAJ2640469.1"/>
    <property type="molecule type" value="Genomic_DNA"/>
</dbReference>
<keyword evidence="2" id="KW-1185">Reference proteome</keyword>
<proteinExistence type="predicted"/>